<reference evidence="2" key="1">
    <citation type="journal article" date="2020" name="Cell">
        <title>Large-Scale Comparative Analyses of Tick Genomes Elucidate Their Genetic Diversity and Vector Capacities.</title>
        <authorList>
            <consortium name="Tick Genome and Microbiome Consortium (TIGMIC)"/>
            <person name="Jia N."/>
            <person name="Wang J."/>
            <person name="Shi W."/>
            <person name="Du L."/>
            <person name="Sun Y."/>
            <person name="Zhan W."/>
            <person name="Jiang J.F."/>
            <person name="Wang Q."/>
            <person name="Zhang B."/>
            <person name="Ji P."/>
            <person name="Bell-Sakyi L."/>
            <person name="Cui X.M."/>
            <person name="Yuan T.T."/>
            <person name="Jiang B.G."/>
            <person name="Yang W.F."/>
            <person name="Lam T.T."/>
            <person name="Chang Q.C."/>
            <person name="Ding S.J."/>
            <person name="Wang X.J."/>
            <person name="Zhu J.G."/>
            <person name="Ruan X.D."/>
            <person name="Zhao L."/>
            <person name="Wei J.T."/>
            <person name="Ye R.Z."/>
            <person name="Que T.C."/>
            <person name="Du C.H."/>
            <person name="Zhou Y.H."/>
            <person name="Cheng J.X."/>
            <person name="Dai P.F."/>
            <person name="Guo W.B."/>
            <person name="Han X.H."/>
            <person name="Huang E.J."/>
            <person name="Li L.F."/>
            <person name="Wei W."/>
            <person name="Gao Y.C."/>
            <person name="Liu J.Z."/>
            <person name="Shao H.Z."/>
            <person name="Wang X."/>
            <person name="Wang C.C."/>
            <person name="Yang T.C."/>
            <person name="Huo Q.B."/>
            <person name="Li W."/>
            <person name="Chen H.Y."/>
            <person name="Chen S.E."/>
            <person name="Zhou L.G."/>
            <person name="Ni X.B."/>
            <person name="Tian J.H."/>
            <person name="Sheng Y."/>
            <person name="Liu T."/>
            <person name="Pan Y.S."/>
            <person name="Xia L.Y."/>
            <person name="Li J."/>
            <person name="Zhao F."/>
            <person name="Cao W.C."/>
        </authorList>
    </citation>
    <scope>NUCLEOTIDE SEQUENCE</scope>
    <source>
        <strain evidence="2">Rmic-2018</strain>
    </source>
</reference>
<organism evidence="2 3">
    <name type="scientific">Rhipicephalus microplus</name>
    <name type="common">Cattle tick</name>
    <name type="synonym">Boophilus microplus</name>
    <dbReference type="NCBI Taxonomy" id="6941"/>
    <lineage>
        <taxon>Eukaryota</taxon>
        <taxon>Metazoa</taxon>
        <taxon>Ecdysozoa</taxon>
        <taxon>Arthropoda</taxon>
        <taxon>Chelicerata</taxon>
        <taxon>Arachnida</taxon>
        <taxon>Acari</taxon>
        <taxon>Parasitiformes</taxon>
        <taxon>Ixodida</taxon>
        <taxon>Ixodoidea</taxon>
        <taxon>Ixodidae</taxon>
        <taxon>Rhipicephalinae</taxon>
        <taxon>Rhipicephalus</taxon>
        <taxon>Boophilus</taxon>
    </lineage>
</organism>
<feature type="transmembrane region" description="Helical" evidence="1">
    <location>
        <begin position="203"/>
        <end position="224"/>
    </location>
</feature>
<keyword evidence="1" id="KW-1133">Transmembrane helix</keyword>
<sequence length="290" mass="32330">MWLWALLMFPGVVGVVLFCCGYLYVANLQRHESGWHTPEDHAIGHAPHDHREVARRPEKSNHLFLVYLVTYNVIIVYIIIINAHLTQVWTWATLVVVASSVSQQFGDRHAFGRHHLLESMPWGVICVLGGTQLITHLTVEGQLVEHLFELVSPSFWRTNSRVTNQVLLTGLSCLLTEAVGVAPLCRLLRPIIITIASETGTRLLYYLVPVSVALSTNMISPMTLPLALLHCAQNVSVLQLAIVGLAGKSILLTMVLLSVNTTGSYFFIWNEVPTHRHNQSVAAAQHRLRS</sequence>
<dbReference type="VEuPathDB" id="VectorBase:LOC119161047"/>
<feature type="transmembrane region" description="Helical" evidence="1">
    <location>
        <begin position="236"/>
        <end position="259"/>
    </location>
</feature>
<keyword evidence="1" id="KW-0472">Membrane</keyword>
<dbReference type="Proteomes" id="UP000821866">
    <property type="component" value="Chromosome 1"/>
</dbReference>
<gene>
    <name evidence="2" type="ORF">HPB51_019761</name>
</gene>
<accession>A0A9J6F640</accession>
<evidence type="ECO:0000313" key="2">
    <source>
        <dbReference type="EMBL" id="KAH8042020.1"/>
    </source>
</evidence>
<comment type="caution">
    <text evidence="2">The sequence shown here is derived from an EMBL/GenBank/DDBJ whole genome shotgun (WGS) entry which is preliminary data.</text>
</comment>
<feature type="transmembrane region" description="Helical" evidence="1">
    <location>
        <begin position="6"/>
        <end position="25"/>
    </location>
</feature>
<dbReference type="AlphaFoldDB" id="A0A9J6F640"/>
<reference evidence="2" key="2">
    <citation type="submission" date="2021-09" db="EMBL/GenBank/DDBJ databases">
        <authorList>
            <person name="Jia N."/>
            <person name="Wang J."/>
            <person name="Shi W."/>
            <person name="Du L."/>
            <person name="Sun Y."/>
            <person name="Zhan W."/>
            <person name="Jiang J."/>
            <person name="Wang Q."/>
            <person name="Zhang B."/>
            <person name="Ji P."/>
            <person name="Sakyi L.B."/>
            <person name="Cui X."/>
            <person name="Yuan T."/>
            <person name="Jiang B."/>
            <person name="Yang W."/>
            <person name="Lam T.T.-Y."/>
            <person name="Chang Q."/>
            <person name="Ding S."/>
            <person name="Wang X."/>
            <person name="Zhu J."/>
            <person name="Ruan X."/>
            <person name="Zhao L."/>
            <person name="Wei J."/>
            <person name="Que T."/>
            <person name="Du C."/>
            <person name="Cheng J."/>
            <person name="Dai P."/>
            <person name="Han X."/>
            <person name="Huang E."/>
            <person name="Gao Y."/>
            <person name="Liu J."/>
            <person name="Shao H."/>
            <person name="Ye R."/>
            <person name="Li L."/>
            <person name="Wei W."/>
            <person name="Wang X."/>
            <person name="Wang C."/>
            <person name="Huo Q."/>
            <person name="Li W."/>
            <person name="Guo W."/>
            <person name="Chen H."/>
            <person name="Chen S."/>
            <person name="Zhou L."/>
            <person name="Zhou L."/>
            <person name="Ni X."/>
            <person name="Tian J."/>
            <person name="Zhou Y."/>
            <person name="Sheng Y."/>
            <person name="Liu T."/>
            <person name="Pan Y."/>
            <person name="Xia L."/>
            <person name="Li J."/>
            <person name="Zhao F."/>
            <person name="Cao W."/>
        </authorList>
    </citation>
    <scope>NUCLEOTIDE SEQUENCE</scope>
    <source>
        <strain evidence="2">Rmic-2018</strain>
        <tissue evidence="2">Larvae</tissue>
    </source>
</reference>
<keyword evidence="1" id="KW-0812">Transmembrane</keyword>
<proteinExistence type="predicted"/>
<name>A0A9J6F640_RHIMP</name>
<feature type="transmembrane region" description="Helical" evidence="1">
    <location>
        <begin position="162"/>
        <end position="182"/>
    </location>
</feature>
<evidence type="ECO:0000313" key="3">
    <source>
        <dbReference type="Proteomes" id="UP000821866"/>
    </source>
</evidence>
<dbReference type="EMBL" id="JABSTU010000001">
    <property type="protein sequence ID" value="KAH8042020.1"/>
    <property type="molecule type" value="Genomic_DNA"/>
</dbReference>
<keyword evidence="3" id="KW-1185">Reference proteome</keyword>
<protein>
    <submittedName>
        <fullName evidence="2">Uncharacterized protein</fullName>
    </submittedName>
</protein>
<feature type="transmembrane region" description="Helical" evidence="1">
    <location>
        <begin position="64"/>
        <end position="85"/>
    </location>
</feature>
<evidence type="ECO:0000256" key="1">
    <source>
        <dbReference type="SAM" id="Phobius"/>
    </source>
</evidence>